<protein>
    <recommendedName>
        <fullName evidence="5">DUF4282 domain-containing protein</fullName>
    </recommendedName>
</protein>
<feature type="compositionally biased region" description="Low complexity" evidence="1">
    <location>
        <begin position="106"/>
        <end position="118"/>
    </location>
</feature>
<proteinExistence type="predicted"/>
<keyword evidence="2" id="KW-1133">Transmembrane helix</keyword>
<dbReference type="OrthoDB" id="4808511at2"/>
<feature type="transmembrane region" description="Helical" evidence="2">
    <location>
        <begin position="146"/>
        <end position="167"/>
    </location>
</feature>
<keyword evidence="2" id="KW-0472">Membrane</keyword>
<evidence type="ECO:0000313" key="3">
    <source>
        <dbReference type="EMBL" id="SEE64691.1"/>
    </source>
</evidence>
<feature type="region of interest" description="Disordered" evidence="1">
    <location>
        <begin position="1"/>
        <end position="118"/>
    </location>
</feature>
<keyword evidence="2" id="KW-0812">Transmembrane</keyword>
<feature type="compositionally biased region" description="Pro residues" evidence="1">
    <location>
        <begin position="1"/>
        <end position="10"/>
    </location>
</feature>
<dbReference type="EMBL" id="FNTX01000002">
    <property type="protein sequence ID" value="SEE64691.1"/>
    <property type="molecule type" value="Genomic_DNA"/>
</dbReference>
<dbReference type="Pfam" id="PF14110">
    <property type="entry name" value="DUF4282"/>
    <property type="match status" value="1"/>
</dbReference>
<feature type="compositionally biased region" description="Pro residues" evidence="1">
    <location>
        <begin position="79"/>
        <end position="101"/>
    </location>
</feature>
<accession>A0A1H5KKR6</accession>
<evidence type="ECO:0000256" key="2">
    <source>
        <dbReference type="SAM" id="Phobius"/>
    </source>
</evidence>
<dbReference type="RefSeq" id="WP_089773272.1">
    <property type="nucleotide sequence ID" value="NZ_FNTX01000002.1"/>
</dbReference>
<dbReference type="InterPro" id="IPR025557">
    <property type="entry name" value="DUF4282"/>
</dbReference>
<evidence type="ECO:0008006" key="5">
    <source>
        <dbReference type="Google" id="ProtNLM"/>
    </source>
</evidence>
<dbReference type="STRING" id="648782.SAMN04488554_2289"/>
<evidence type="ECO:0000256" key="1">
    <source>
        <dbReference type="SAM" id="MobiDB-lite"/>
    </source>
</evidence>
<feature type="transmembrane region" description="Helical" evidence="2">
    <location>
        <begin position="187"/>
        <end position="212"/>
    </location>
</feature>
<sequence length="232" mass="23539">MSYSPPPPGGPNDQNQNPQPPQPAGPPPGSVPPPGTPSFGGESGQQPPPPGTPSFGGASGQQPPPPGTPSYGGASGQQPGPPPQAPPPAYGQQPGGPPPPGGYGQQPGYPQAGPGQYPQQREGNGFFSAFFDFTFSRYVTLTFAKVIFIIALIIAILWWLGLILSGFGMASMGSAMSAYGGGGGGTVIFGVLAILFGWIPPALFLVAVRVGLEFTVATIKTAQNTSVLADRD</sequence>
<evidence type="ECO:0000313" key="4">
    <source>
        <dbReference type="Proteomes" id="UP000199220"/>
    </source>
</evidence>
<feature type="compositionally biased region" description="Low complexity" evidence="1">
    <location>
        <begin position="69"/>
        <end position="78"/>
    </location>
</feature>
<name>A0A1H5KKR6_9MICO</name>
<dbReference type="Proteomes" id="UP000199220">
    <property type="component" value="Unassembled WGS sequence"/>
</dbReference>
<gene>
    <name evidence="3" type="ORF">SAMN04488554_2289</name>
</gene>
<reference evidence="4" key="1">
    <citation type="submission" date="2016-10" db="EMBL/GenBank/DDBJ databases">
        <authorList>
            <person name="Varghese N."/>
            <person name="Submissions S."/>
        </authorList>
    </citation>
    <scope>NUCLEOTIDE SEQUENCE [LARGE SCALE GENOMIC DNA]</scope>
    <source>
        <strain evidence="4">DSM 21368</strain>
    </source>
</reference>
<feature type="compositionally biased region" description="Pro residues" evidence="1">
    <location>
        <begin position="18"/>
        <end position="36"/>
    </location>
</feature>
<organism evidence="3 4">
    <name type="scientific">Ruania alba</name>
    <dbReference type="NCBI Taxonomy" id="648782"/>
    <lineage>
        <taxon>Bacteria</taxon>
        <taxon>Bacillati</taxon>
        <taxon>Actinomycetota</taxon>
        <taxon>Actinomycetes</taxon>
        <taxon>Micrococcales</taxon>
        <taxon>Ruaniaceae</taxon>
        <taxon>Ruania</taxon>
    </lineage>
</organism>
<keyword evidence="4" id="KW-1185">Reference proteome</keyword>
<dbReference type="AlphaFoldDB" id="A0A1H5KKR6"/>